<dbReference type="InterPro" id="IPR001451">
    <property type="entry name" value="Hexapep"/>
</dbReference>
<dbReference type="eggNOG" id="COG0110">
    <property type="taxonomic scope" value="Bacteria"/>
</dbReference>
<dbReference type="PATRIC" id="fig|1140003.3.peg.37"/>
<evidence type="ECO:0000256" key="2">
    <source>
        <dbReference type="ARBA" id="ARBA00022679"/>
    </source>
</evidence>
<dbReference type="InterPro" id="IPR018357">
    <property type="entry name" value="Hexapep_transf_CS"/>
</dbReference>
<dbReference type="SUPFAM" id="SSF51161">
    <property type="entry name" value="Trimeric LpxA-like enzymes"/>
    <property type="match status" value="1"/>
</dbReference>
<dbReference type="EMBL" id="ASWO01000001">
    <property type="protein sequence ID" value="EOT86985.1"/>
    <property type="molecule type" value="Genomic_DNA"/>
</dbReference>
<dbReference type="PANTHER" id="PTHR23416:SF23">
    <property type="entry name" value="ACETYLTRANSFERASE C18B11.09C-RELATED"/>
    <property type="match status" value="1"/>
</dbReference>
<evidence type="ECO:0008006" key="6">
    <source>
        <dbReference type="Google" id="ProtNLM"/>
    </source>
</evidence>
<evidence type="ECO:0000256" key="3">
    <source>
        <dbReference type="ARBA" id="ARBA00022737"/>
    </source>
</evidence>
<dbReference type="InterPro" id="IPR011004">
    <property type="entry name" value="Trimer_LpxA-like_sf"/>
</dbReference>
<evidence type="ECO:0000313" key="5">
    <source>
        <dbReference type="Proteomes" id="UP000015961"/>
    </source>
</evidence>
<dbReference type="Proteomes" id="UP000015961">
    <property type="component" value="Unassembled WGS sequence"/>
</dbReference>
<keyword evidence="5" id="KW-1185">Reference proteome</keyword>
<dbReference type="InterPro" id="IPR051159">
    <property type="entry name" value="Hexapeptide_acetyltransf"/>
</dbReference>
<evidence type="ECO:0000256" key="1">
    <source>
        <dbReference type="ARBA" id="ARBA00007274"/>
    </source>
</evidence>
<evidence type="ECO:0000313" key="4">
    <source>
        <dbReference type="EMBL" id="EOT86985.1"/>
    </source>
</evidence>
<keyword evidence="2" id="KW-0808">Transferase</keyword>
<protein>
    <recommendedName>
        <fullName evidence="6">Acetyltransferase</fullName>
    </recommendedName>
</protein>
<comment type="caution">
    <text evidence="4">The sequence shown here is derived from an EMBL/GenBank/DDBJ whole genome shotgun (WGS) entry which is preliminary data.</text>
</comment>
<keyword evidence="3" id="KW-0677">Repeat</keyword>
<dbReference type="PANTHER" id="PTHR23416">
    <property type="entry name" value="SIALIC ACID SYNTHASE-RELATED"/>
    <property type="match status" value="1"/>
</dbReference>
<dbReference type="PROSITE" id="PS00101">
    <property type="entry name" value="HEXAPEP_TRANSFERASES"/>
    <property type="match status" value="1"/>
</dbReference>
<name>S0P9N5_9ENTE</name>
<organism evidence="4 5">
    <name type="scientific">Enterococcus sulfureus ATCC 49903</name>
    <dbReference type="NCBI Taxonomy" id="1140003"/>
    <lineage>
        <taxon>Bacteria</taxon>
        <taxon>Bacillati</taxon>
        <taxon>Bacillota</taxon>
        <taxon>Bacilli</taxon>
        <taxon>Lactobacillales</taxon>
        <taxon>Enterococcaceae</taxon>
        <taxon>Enterococcus</taxon>
    </lineage>
</organism>
<dbReference type="GO" id="GO:0008374">
    <property type="term" value="F:O-acyltransferase activity"/>
    <property type="evidence" value="ECO:0007669"/>
    <property type="project" value="TreeGrafter"/>
</dbReference>
<dbReference type="OrthoDB" id="9812571at2"/>
<dbReference type="AlphaFoldDB" id="S0P9N5"/>
<sequence>MSLLARIQQQEIELGSSLYDEIHQVKGENERLVVELNTAYHTPEEVRNRLGEITGRSIPESTVISLPFYTDFGKHITIGERVFLNQNVTFVDLGGITIEEDVLIGPMSRIITVNHLLDPKRRRGITVNSVTIQKGAWLGANVTVLPGVTIGEGAVVAADSTVTKDVPARSIVAGTPARIIKEIE</sequence>
<accession>S0P9N5</accession>
<dbReference type="STRING" id="1140003.OMY_00041"/>
<reference evidence="4 5" key="1">
    <citation type="submission" date="2013-03" db="EMBL/GenBank/DDBJ databases">
        <title>The Genome Sequence of Enterococcus sulfureus ATCC_49903 (PacBio/Illumina hybrid assembly).</title>
        <authorList>
            <consortium name="The Broad Institute Genomics Platform"/>
            <consortium name="The Broad Institute Genome Sequencing Center for Infectious Disease"/>
            <person name="Earl A."/>
            <person name="Russ C."/>
            <person name="Gilmore M."/>
            <person name="Surin D."/>
            <person name="Walker B."/>
            <person name="Young S."/>
            <person name="Zeng Q."/>
            <person name="Gargeya S."/>
            <person name="Fitzgerald M."/>
            <person name="Haas B."/>
            <person name="Abouelleil A."/>
            <person name="Allen A.W."/>
            <person name="Alvarado L."/>
            <person name="Arachchi H.M."/>
            <person name="Berlin A.M."/>
            <person name="Chapman S.B."/>
            <person name="Gainer-Dewar J."/>
            <person name="Goldberg J."/>
            <person name="Griggs A."/>
            <person name="Gujja S."/>
            <person name="Hansen M."/>
            <person name="Howarth C."/>
            <person name="Imamovic A."/>
            <person name="Ireland A."/>
            <person name="Larimer J."/>
            <person name="McCowan C."/>
            <person name="Murphy C."/>
            <person name="Pearson M."/>
            <person name="Poon T.W."/>
            <person name="Priest M."/>
            <person name="Roberts A."/>
            <person name="Saif S."/>
            <person name="Shea T."/>
            <person name="Sisk P."/>
            <person name="Sykes S."/>
            <person name="Wortman J."/>
            <person name="Nusbaum C."/>
            <person name="Birren B."/>
        </authorList>
    </citation>
    <scope>NUCLEOTIDE SEQUENCE [LARGE SCALE GENOMIC DNA]</scope>
    <source>
        <strain evidence="4 5">ATCC 49903</strain>
    </source>
</reference>
<dbReference type="RefSeq" id="WP_016184533.1">
    <property type="nucleotide sequence ID" value="NZ_ASWO01000001.1"/>
</dbReference>
<dbReference type="Pfam" id="PF00132">
    <property type="entry name" value="Hexapep"/>
    <property type="match status" value="1"/>
</dbReference>
<proteinExistence type="inferred from homology"/>
<gene>
    <name evidence="4" type="ORF">I573_00040</name>
</gene>
<dbReference type="Gene3D" id="2.160.10.10">
    <property type="entry name" value="Hexapeptide repeat proteins"/>
    <property type="match status" value="1"/>
</dbReference>
<comment type="similarity">
    <text evidence="1">Belongs to the transferase hexapeptide repeat family.</text>
</comment>